<dbReference type="EMBL" id="ML975151">
    <property type="protein sequence ID" value="KAF1815816.1"/>
    <property type="molecule type" value="Genomic_DNA"/>
</dbReference>
<comment type="similarity">
    <text evidence="1">Belongs to the STK19 family.</text>
</comment>
<dbReference type="GeneID" id="54423299"/>
<reference evidence="2 4" key="1">
    <citation type="submission" date="2020-01" db="EMBL/GenBank/DDBJ databases">
        <authorList>
            <consortium name="DOE Joint Genome Institute"/>
            <person name="Haridas S."/>
            <person name="Albert R."/>
            <person name="Binder M."/>
            <person name="Bloem J."/>
            <person name="Labutti K."/>
            <person name="Salamov A."/>
            <person name="Andreopoulos B."/>
            <person name="Baker S.E."/>
            <person name="Barry K."/>
            <person name="Bills G."/>
            <person name="Bluhm B.H."/>
            <person name="Cannon C."/>
            <person name="Castanera R."/>
            <person name="Culley D.E."/>
            <person name="Daum C."/>
            <person name="Ezra D."/>
            <person name="Gonzalez J.B."/>
            <person name="Henrissat B."/>
            <person name="Kuo A."/>
            <person name="Liang C."/>
            <person name="Lipzen A."/>
            <person name="Lutzoni F."/>
            <person name="Magnuson J."/>
            <person name="Mondo S."/>
            <person name="Nolan M."/>
            <person name="Ohm R."/>
            <person name="Pangilinan J."/>
            <person name="Park H.-J."/>
            <person name="Ramirez L."/>
            <person name="Alfaro M."/>
            <person name="Sun H."/>
            <person name="Tritt A."/>
            <person name="Yoshinaga Y."/>
            <person name="Zwiers L.-H."/>
            <person name="Turgeon B.G."/>
            <person name="Goodwin S.B."/>
            <person name="Spatafora J.W."/>
            <person name="Crous P.W."/>
            <person name="Grigoriev I.V."/>
        </authorList>
    </citation>
    <scope>NUCLEOTIDE SEQUENCE</scope>
    <source>
        <strain evidence="2 4">CBS 781.70</strain>
    </source>
</reference>
<dbReference type="Pfam" id="PF10494">
    <property type="entry name" value="Stk19"/>
    <property type="match status" value="1"/>
</dbReference>
<reference evidence="4" key="3">
    <citation type="submission" date="2025-04" db="UniProtKB">
        <authorList>
            <consortium name="RefSeq"/>
        </authorList>
    </citation>
    <scope>IDENTIFICATION</scope>
    <source>
        <strain evidence="4">CBS 781.70</strain>
    </source>
</reference>
<dbReference type="PANTHER" id="PTHR15243">
    <property type="entry name" value="SERINE/THREONINE-PROTEIN KINASE 19"/>
    <property type="match status" value="1"/>
</dbReference>
<evidence type="ECO:0000313" key="2">
    <source>
        <dbReference type="EMBL" id="KAF1815816.1"/>
    </source>
</evidence>
<keyword evidence="3" id="KW-1185">Reference proteome</keyword>
<reference evidence="4" key="2">
    <citation type="submission" date="2020-04" db="EMBL/GenBank/DDBJ databases">
        <authorList>
            <consortium name="NCBI Genome Project"/>
        </authorList>
    </citation>
    <scope>NUCLEOTIDE SEQUENCE</scope>
    <source>
        <strain evidence="4">CBS 781.70</strain>
    </source>
</reference>
<evidence type="ECO:0000256" key="1">
    <source>
        <dbReference type="ARBA" id="ARBA00093458"/>
    </source>
</evidence>
<dbReference type="OrthoDB" id="3980126at2759"/>
<evidence type="ECO:0000313" key="3">
    <source>
        <dbReference type="Proteomes" id="UP000504638"/>
    </source>
</evidence>
<sequence length="307" mass="32571">MFTPLPSHRTGLSSTQIATLLTFRAALPPLISIAHLRALAPSPTSLDRELSCLLHSGTLRKIEIPGRGAGARSVGHGVVLEARWVDVVREYPGLEDELKEKYIALMQAHPGEVRVDVRRAGLGREEVGRLVEAGFLTRVNSAGPSRAGSFLRLGLPAGRGGKAPIASGGPVGAGEGYSPAGSSGAGGREAAAEVYAFSLPNTGAYLKFVQGAREALVGLLGKGGAQVREAPMELLRERWDGGVAKEGDGPAERRRERGEDMGPMVGRTRKWRVWYGLEFEWVLGEVFGAGLVECFETGSVGVGVRVR</sequence>
<proteinExistence type="inferred from homology"/>
<name>A0A6G1GD33_9PEZI</name>
<gene>
    <name evidence="2 4" type="ORF">P152DRAFT_511897</name>
</gene>
<dbReference type="RefSeq" id="XP_033537447.1">
    <property type="nucleotide sequence ID" value="XM_033682729.1"/>
</dbReference>
<evidence type="ECO:0000313" key="4">
    <source>
        <dbReference type="RefSeq" id="XP_033537447.1"/>
    </source>
</evidence>
<evidence type="ECO:0008006" key="5">
    <source>
        <dbReference type="Google" id="ProtNLM"/>
    </source>
</evidence>
<dbReference type="GO" id="GO:0046579">
    <property type="term" value="P:positive regulation of Ras protein signal transduction"/>
    <property type="evidence" value="ECO:0007669"/>
    <property type="project" value="TreeGrafter"/>
</dbReference>
<dbReference type="InterPro" id="IPR018865">
    <property type="entry name" value="STK19-like"/>
</dbReference>
<organism evidence="2">
    <name type="scientific">Eremomyces bilateralis CBS 781.70</name>
    <dbReference type="NCBI Taxonomy" id="1392243"/>
    <lineage>
        <taxon>Eukaryota</taxon>
        <taxon>Fungi</taxon>
        <taxon>Dikarya</taxon>
        <taxon>Ascomycota</taxon>
        <taxon>Pezizomycotina</taxon>
        <taxon>Dothideomycetes</taxon>
        <taxon>Dothideomycetes incertae sedis</taxon>
        <taxon>Eremomycetales</taxon>
        <taxon>Eremomycetaceae</taxon>
        <taxon>Eremomyces</taxon>
    </lineage>
</organism>
<protein>
    <recommendedName>
        <fullName evidence="5">Serine-threonine protein kinase 19</fullName>
    </recommendedName>
</protein>
<dbReference type="Proteomes" id="UP000504638">
    <property type="component" value="Unplaced"/>
</dbReference>
<dbReference type="PANTHER" id="PTHR15243:SF0">
    <property type="entry name" value="SERINE_THREONINE-PROTEIN KINASE 19"/>
    <property type="match status" value="1"/>
</dbReference>
<dbReference type="AlphaFoldDB" id="A0A6G1GD33"/>
<accession>A0A6G1GD33</accession>